<dbReference type="Pfam" id="PF17107">
    <property type="entry name" value="SesA"/>
    <property type="match status" value="1"/>
</dbReference>
<sequence>MAEALGVVSSVIAVIGVAGKLGTSAFTLKRLWDEVQDVPETIQQCIDELEIMTPALKSMESEFQRTHQILQYDETAKLSLDYCQKAATRLEEMVSDMRRQIETAQKGKRTLTRFKRTYQSALMRAQPSIIVSDLKSLLERERAEEATQVRLHQDHHQNQATKNPDSIEDEEYPAELTLGQPRTEKEWSPTLRCIPWQHSLLPWCFTYQATDVTDESCPVYISQKIRVHQARFRFPALLLQNAWDFQVYNSYHGWKFHLKLWNIRSSDSEVFTYVKTGKTDLLLEAFKAKKASLYDRDQYGHTLLDKAISASQIHLIRVLSRMGLKLSDISLMLVACGMVTSRTVMARRMVDLFRLLSEEDGLFDHLNNRVPKNLERVYMSTLKVLVWWFPEVLSFVSDKFPQFHRRVPTSWFCAIVWELVDPHLVLEIAKKSALVEKRTSPFPHLDEFLRVYLDRYVSGPGSEVEGYRALARWLFEGASPIEVAWDSSRLFGGSILCSALEIFRNRTFGIGVRKNKLLLAISAWLEDLALAGIDLEEYIRSEMATCRFETGVEIDPQNRGPTRFTPSGPSLVLLNHGPSPQDWQFEWDPCLEVLVGEFWRCVEASQRRNEAQRPMPGAWQDDDEDFNFMETVEEHFPSKFHNIGVYTCSGLTFRWYCGFGVRPQSHWSLSSIWGIPGGSVLNFSFR</sequence>
<feature type="domain" description="NACHT-NTPase and P-loop NTPases N-terminal" evidence="2">
    <location>
        <begin position="8"/>
        <end position="119"/>
    </location>
</feature>
<organism evidence="3 4">
    <name type="scientific">Dactylonectria macrodidyma</name>
    <dbReference type="NCBI Taxonomy" id="307937"/>
    <lineage>
        <taxon>Eukaryota</taxon>
        <taxon>Fungi</taxon>
        <taxon>Dikarya</taxon>
        <taxon>Ascomycota</taxon>
        <taxon>Pezizomycotina</taxon>
        <taxon>Sordariomycetes</taxon>
        <taxon>Hypocreomycetidae</taxon>
        <taxon>Hypocreales</taxon>
        <taxon>Nectriaceae</taxon>
        <taxon>Dactylonectria</taxon>
    </lineage>
</organism>
<feature type="region of interest" description="Disordered" evidence="1">
    <location>
        <begin position="145"/>
        <end position="172"/>
    </location>
</feature>
<reference evidence="3" key="1">
    <citation type="journal article" date="2021" name="Nat. Commun.">
        <title>Genetic determinants of endophytism in the Arabidopsis root mycobiome.</title>
        <authorList>
            <person name="Mesny F."/>
            <person name="Miyauchi S."/>
            <person name="Thiergart T."/>
            <person name="Pickel B."/>
            <person name="Atanasova L."/>
            <person name="Karlsson M."/>
            <person name="Huettel B."/>
            <person name="Barry K.W."/>
            <person name="Haridas S."/>
            <person name="Chen C."/>
            <person name="Bauer D."/>
            <person name="Andreopoulos W."/>
            <person name="Pangilinan J."/>
            <person name="LaButti K."/>
            <person name="Riley R."/>
            <person name="Lipzen A."/>
            <person name="Clum A."/>
            <person name="Drula E."/>
            <person name="Henrissat B."/>
            <person name="Kohler A."/>
            <person name="Grigoriev I.V."/>
            <person name="Martin F.M."/>
            <person name="Hacquard S."/>
        </authorList>
    </citation>
    <scope>NUCLEOTIDE SEQUENCE</scope>
    <source>
        <strain evidence="3">MPI-CAGE-AT-0147</strain>
    </source>
</reference>
<name>A0A9P9INJ0_9HYPO</name>
<evidence type="ECO:0000259" key="2">
    <source>
        <dbReference type="Pfam" id="PF17107"/>
    </source>
</evidence>
<protein>
    <recommendedName>
        <fullName evidence="2">NACHT-NTPase and P-loop NTPases N-terminal domain-containing protein</fullName>
    </recommendedName>
</protein>
<dbReference type="InterPro" id="IPR031352">
    <property type="entry name" value="SesA"/>
</dbReference>
<feature type="compositionally biased region" description="Basic and acidic residues" evidence="1">
    <location>
        <begin position="145"/>
        <end position="157"/>
    </location>
</feature>
<evidence type="ECO:0000313" key="4">
    <source>
        <dbReference type="Proteomes" id="UP000738349"/>
    </source>
</evidence>
<gene>
    <name evidence="3" type="ORF">EDB81DRAFT_697193</name>
</gene>
<comment type="caution">
    <text evidence="3">The sequence shown here is derived from an EMBL/GenBank/DDBJ whole genome shotgun (WGS) entry which is preliminary data.</text>
</comment>
<keyword evidence="4" id="KW-1185">Reference proteome</keyword>
<dbReference type="EMBL" id="JAGMUV010000018">
    <property type="protein sequence ID" value="KAH7129108.1"/>
    <property type="molecule type" value="Genomic_DNA"/>
</dbReference>
<dbReference type="AlphaFoldDB" id="A0A9P9INJ0"/>
<dbReference type="OrthoDB" id="3200163at2759"/>
<proteinExistence type="predicted"/>
<evidence type="ECO:0000313" key="3">
    <source>
        <dbReference type="EMBL" id="KAH7129108.1"/>
    </source>
</evidence>
<evidence type="ECO:0000256" key="1">
    <source>
        <dbReference type="SAM" id="MobiDB-lite"/>
    </source>
</evidence>
<dbReference type="Proteomes" id="UP000738349">
    <property type="component" value="Unassembled WGS sequence"/>
</dbReference>
<accession>A0A9P9INJ0</accession>